<reference evidence="3" key="1">
    <citation type="submission" date="2018-08" db="EMBL/GenBank/DDBJ databases">
        <authorList>
            <person name="Im W.T."/>
        </authorList>
    </citation>
    <scope>NUCLEOTIDE SEQUENCE [LARGE SCALE GENOMIC DNA]</scope>
    <source>
        <strain evidence="3">LA-28</strain>
    </source>
</reference>
<dbReference type="EMBL" id="QURN01000019">
    <property type="protein sequence ID" value="RFC64603.1"/>
    <property type="molecule type" value="Genomic_DNA"/>
</dbReference>
<evidence type="ECO:0000256" key="1">
    <source>
        <dbReference type="SAM" id="Phobius"/>
    </source>
</evidence>
<keyword evidence="3" id="KW-1185">Reference proteome</keyword>
<dbReference type="AlphaFoldDB" id="A0A371X5X6"/>
<comment type="caution">
    <text evidence="2">The sequence shown here is derived from an EMBL/GenBank/DDBJ whole genome shotgun (WGS) entry which is preliminary data.</text>
</comment>
<evidence type="ECO:0000313" key="3">
    <source>
        <dbReference type="Proteomes" id="UP000262379"/>
    </source>
</evidence>
<name>A0A371X5X6_9HYPH</name>
<protein>
    <submittedName>
        <fullName evidence="2">Uncharacterized protein</fullName>
    </submittedName>
</protein>
<gene>
    <name evidence="2" type="ORF">DY251_19185</name>
</gene>
<organism evidence="2 3">
    <name type="scientific">Mesorhizobium denitrificans</name>
    <dbReference type="NCBI Taxonomy" id="2294114"/>
    <lineage>
        <taxon>Bacteria</taxon>
        <taxon>Pseudomonadati</taxon>
        <taxon>Pseudomonadota</taxon>
        <taxon>Alphaproteobacteria</taxon>
        <taxon>Hyphomicrobiales</taxon>
        <taxon>Phyllobacteriaceae</taxon>
        <taxon>Mesorhizobium</taxon>
    </lineage>
</organism>
<keyword evidence="1" id="KW-1133">Transmembrane helix</keyword>
<dbReference type="Proteomes" id="UP000262379">
    <property type="component" value="Unassembled WGS sequence"/>
</dbReference>
<accession>A0A371X5X6</accession>
<feature type="transmembrane region" description="Helical" evidence="1">
    <location>
        <begin position="21"/>
        <end position="38"/>
    </location>
</feature>
<proteinExistence type="predicted"/>
<feature type="transmembrane region" description="Helical" evidence="1">
    <location>
        <begin position="44"/>
        <end position="63"/>
    </location>
</feature>
<keyword evidence="1" id="KW-0812">Transmembrane</keyword>
<sequence>MRIIRDMLRGTRTLPHVGNHPGTYCLLWLIGFGVLAGAKSGGLAGALAGLAVMSFGVGPIYLWGAYDRARLSDALEEREVSSK</sequence>
<evidence type="ECO:0000313" key="2">
    <source>
        <dbReference type="EMBL" id="RFC64603.1"/>
    </source>
</evidence>
<keyword evidence="1" id="KW-0472">Membrane</keyword>